<evidence type="ECO:0000256" key="1">
    <source>
        <dbReference type="SAM" id="MobiDB-lite"/>
    </source>
</evidence>
<protein>
    <submittedName>
        <fullName evidence="2">Uncharacterized protein</fullName>
    </submittedName>
</protein>
<dbReference type="Proteomes" id="UP000036176">
    <property type="component" value="Unassembled WGS sequence"/>
</dbReference>
<feature type="region of interest" description="Disordered" evidence="1">
    <location>
        <begin position="546"/>
        <end position="579"/>
    </location>
</feature>
<dbReference type="AlphaFoldDB" id="A0A0J6WQV9"/>
<evidence type="ECO:0000313" key="2">
    <source>
        <dbReference type="EMBL" id="KMO84107.1"/>
    </source>
</evidence>
<gene>
    <name evidence="2" type="ORF">MCHUDSM44219_00912</name>
</gene>
<reference evidence="2 3" key="1">
    <citation type="journal article" date="2015" name="Genome Biol. Evol.">
        <title>Characterization of Three Mycobacterium spp. with Potential Use in Bioremediation by Genome Sequencing and Comparative Genomics.</title>
        <authorList>
            <person name="Das S."/>
            <person name="Pettersson B.M."/>
            <person name="Behra P.R."/>
            <person name="Ramesh M."/>
            <person name="Dasgupta S."/>
            <person name="Bhattacharya A."/>
            <person name="Kirsebom L.A."/>
        </authorList>
    </citation>
    <scope>NUCLEOTIDE SEQUENCE [LARGE SCALE GENOMIC DNA]</scope>
    <source>
        <strain evidence="2 3">DSM 44219</strain>
    </source>
</reference>
<name>A0A0J6WQV9_MYCCU</name>
<accession>A0A0J6WQV9</accession>
<evidence type="ECO:0000313" key="3">
    <source>
        <dbReference type="Proteomes" id="UP000036176"/>
    </source>
</evidence>
<comment type="caution">
    <text evidence="2">The sequence shown here is derived from an EMBL/GenBank/DDBJ whole genome shotgun (WGS) entry which is preliminary data.</text>
</comment>
<sequence>MALLPIWSRVEPHAFTSDIDSGLAAEIADPLWMVLRQWQLGELHGDDSGSPAAVDISVSHTPFTRYRLGSAGEAKPLDGVAGPIEAVVEREPEIRLGGWTPWSVAVRAGRRLSRILTEDGLPGVAARFADDERTRFNASRIDKEPPPEEPAHAKARPAVQGVDDHRYRALLTGRGKMIDGVAVLETVAAGPVDLEIVGDADPDAVAAAIQRWSEEIHAEWGVTTETPQSAAWDPERMEYGFSLAAPPLSGGDGEIVLRAAEYDGTGVRWDTVDLDAASEPHGAAGDAGAETRVRSLLPSALRYAGMPADRFWEFEDAAVALGRVRSGPTDLVKMVAVDFAIVYSPDWHLVPVEVPVGSVARVDWMVVRDTFGVATLVGSTATQAADGAGRLFQPANLSGEGDNPVLVVLPSALGAQTSDPLEDIALQRDEMANLAWSIEKLVLGPSGRPVSREWFPTDFDLPAATSEEPSELVWRLATRVANPWTPLVAVLDEPGILRRARILDTETTELRSAQSLLLSGEHDVRDEEVTRVGLQLRMVQQRARTSDGATTVWRSREKRPWKGEASSGLRFDATTPTAG</sequence>
<dbReference type="OrthoDB" id="9763471at2"/>
<dbReference type="RefSeq" id="WP_131722277.1">
    <property type="nucleotide sequence ID" value="NZ_JYNX01000019.1"/>
</dbReference>
<organism evidence="2 3">
    <name type="scientific">Mycolicibacterium chubuense</name>
    <name type="common">Mycobacterium chubuense</name>
    <dbReference type="NCBI Taxonomy" id="1800"/>
    <lineage>
        <taxon>Bacteria</taxon>
        <taxon>Bacillati</taxon>
        <taxon>Actinomycetota</taxon>
        <taxon>Actinomycetes</taxon>
        <taxon>Mycobacteriales</taxon>
        <taxon>Mycobacteriaceae</taxon>
        <taxon>Mycolicibacterium</taxon>
    </lineage>
</organism>
<proteinExistence type="predicted"/>
<keyword evidence="3" id="KW-1185">Reference proteome</keyword>
<dbReference type="PATRIC" id="fig|1800.3.peg.913"/>
<dbReference type="EMBL" id="JYNX01000019">
    <property type="protein sequence ID" value="KMO84107.1"/>
    <property type="molecule type" value="Genomic_DNA"/>
</dbReference>